<accession>A0A8T0EC79</accession>
<reference evidence="1" key="1">
    <citation type="journal article" date="2020" name="bioRxiv">
        <title>Chromosome-level reference genome of the European wasp spider Argiope bruennichi: a resource for studies on range expansion and evolutionary adaptation.</title>
        <authorList>
            <person name="Sheffer M.M."/>
            <person name="Hoppe A."/>
            <person name="Krehenwinkel H."/>
            <person name="Uhl G."/>
            <person name="Kuss A.W."/>
            <person name="Jensen L."/>
            <person name="Jensen C."/>
            <person name="Gillespie R.G."/>
            <person name="Hoff K.J."/>
            <person name="Prost S."/>
        </authorList>
    </citation>
    <scope>NUCLEOTIDE SEQUENCE</scope>
</reference>
<evidence type="ECO:0000313" key="1">
    <source>
        <dbReference type="EMBL" id="KAF8770626.1"/>
    </source>
</evidence>
<protein>
    <submittedName>
        <fullName evidence="1">Uncharacterized protein</fullName>
    </submittedName>
</protein>
<sequence>MRKTLIDGFGNDISLNIHQINQGNKEYLPKAKESFVHTVTDFSKRFFLVEDIFPLLNNEPKSDHQLCGKGSFNIYLKDFKSKFRKNFYVAVMGLKKKLLCEETTKLLSSDILSEFGRTTSKIGMILLKLIFPAELINLKEYQILLKILPSYVGEQQNYCNELSLHKQGGLLQCHQKHLSYNQSDAEKETIFSTYLEEYNNEMIPFEDSLFNIQIDLRNEEDVSEKLTHFCCDQENKCVEILSENILFHTDEKEFRKEQGYFKKSVRFIDDQEIINNKISLFQEVSWDSNQVHLDNKQEFNEKSTCFDADQKNVSYEISSFKDGVLVHDELDTENAYSEKSACEISEQMNFYKEFALSENTFSNLNQNNESQVPTFSQILQKDNYFENLNSFCEECNSYSRQIDAEIELPEMAAGKYDVQMTSGLVKHADWNRVSVPFDSSALNKMILKY</sequence>
<reference evidence="1" key="2">
    <citation type="submission" date="2020-06" db="EMBL/GenBank/DDBJ databases">
        <authorList>
            <person name="Sheffer M."/>
        </authorList>
    </citation>
    <scope>NUCLEOTIDE SEQUENCE</scope>
</reference>
<gene>
    <name evidence="1" type="ORF">HNY73_018132</name>
</gene>
<keyword evidence="2" id="KW-1185">Reference proteome</keyword>
<dbReference type="Proteomes" id="UP000807504">
    <property type="component" value="Unassembled WGS sequence"/>
</dbReference>
<proteinExistence type="predicted"/>
<organism evidence="1 2">
    <name type="scientific">Argiope bruennichi</name>
    <name type="common">Wasp spider</name>
    <name type="synonym">Aranea bruennichi</name>
    <dbReference type="NCBI Taxonomy" id="94029"/>
    <lineage>
        <taxon>Eukaryota</taxon>
        <taxon>Metazoa</taxon>
        <taxon>Ecdysozoa</taxon>
        <taxon>Arthropoda</taxon>
        <taxon>Chelicerata</taxon>
        <taxon>Arachnida</taxon>
        <taxon>Araneae</taxon>
        <taxon>Araneomorphae</taxon>
        <taxon>Entelegynae</taxon>
        <taxon>Araneoidea</taxon>
        <taxon>Araneidae</taxon>
        <taxon>Argiope</taxon>
    </lineage>
</organism>
<name>A0A8T0EC79_ARGBR</name>
<comment type="caution">
    <text evidence="1">The sequence shown here is derived from an EMBL/GenBank/DDBJ whole genome shotgun (WGS) entry which is preliminary data.</text>
</comment>
<dbReference type="EMBL" id="JABXBU010002228">
    <property type="protein sequence ID" value="KAF8770626.1"/>
    <property type="molecule type" value="Genomic_DNA"/>
</dbReference>
<dbReference type="AlphaFoldDB" id="A0A8T0EC79"/>
<evidence type="ECO:0000313" key="2">
    <source>
        <dbReference type="Proteomes" id="UP000807504"/>
    </source>
</evidence>